<evidence type="ECO:0000256" key="8">
    <source>
        <dbReference type="SAM" id="Phobius"/>
    </source>
</evidence>
<keyword evidence="5 8" id="KW-0472">Membrane</keyword>
<evidence type="ECO:0000256" key="4">
    <source>
        <dbReference type="ARBA" id="ARBA00022989"/>
    </source>
</evidence>
<proteinExistence type="predicted"/>
<dbReference type="AlphaFoldDB" id="A0A7I8LBP9"/>
<keyword evidence="4 8" id="KW-1133">Transmembrane helix</keyword>
<evidence type="ECO:0000256" key="1">
    <source>
        <dbReference type="ARBA" id="ARBA00004540"/>
    </source>
</evidence>
<reference evidence="10" key="1">
    <citation type="submission" date="2020-02" db="EMBL/GenBank/DDBJ databases">
        <authorList>
            <person name="Scholz U."/>
            <person name="Mascher M."/>
            <person name="Fiebig A."/>
        </authorList>
    </citation>
    <scope>NUCLEOTIDE SEQUENCE</scope>
</reference>
<dbReference type="GO" id="GO:0071763">
    <property type="term" value="P:nuclear membrane organization"/>
    <property type="evidence" value="ECO:0007669"/>
    <property type="project" value="TreeGrafter"/>
</dbReference>
<feature type="transmembrane region" description="Helical" evidence="8">
    <location>
        <begin position="39"/>
        <end position="60"/>
    </location>
</feature>
<keyword evidence="3 8" id="KW-0812">Transmembrane</keyword>
<evidence type="ECO:0000256" key="7">
    <source>
        <dbReference type="SAM" id="MobiDB-lite"/>
    </source>
</evidence>
<evidence type="ECO:0000256" key="5">
    <source>
        <dbReference type="ARBA" id="ARBA00023136"/>
    </source>
</evidence>
<evidence type="ECO:0000313" key="10">
    <source>
        <dbReference type="EMBL" id="CAA7406685.1"/>
    </source>
</evidence>
<dbReference type="InterPro" id="IPR044780">
    <property type="entry name" value="Heh2/Src1"/>
</dbReference>
<comment type="subcellular location">
    <subcellularLocation>
        <location evidence="1">Nucleus inner membrane</location>
    </subcellularLocation>
</comment>
<dbReference type="Gene3D" id="2.10.25.10">
    <property type="entry name" value="Laminin"/>
    <property type="match status" value="1"/>
</dbReference>
<dbReference type="InterPro" id="IPR041885">
    <property type="entry name" value="MAN1_winged_helix_dom"/>
</dbReference>
<name>A0A7I8LBP9_SPIIN</name>
<dbReference type="PANTHER" id="PTHR47808:SF2">
    <property type="entry name" value="LEM DOMAIN-CONTAINING PROTEIN 2"/>
    <property type="match status" value="1"/>
</dbReference>
<accession>A0A7I8LBP9</accession>
<organism evidence="10 11">
    <name type="scientific">Spirodela intermedia</name>
    <name type="common">Intermediate duckweed</name>
    <dbReference type="NCBI Taxonomy" id="51605"/>
    <lineage>
        <taxon>Eukaryota</taxon>
        <taxon>Viridiplantae</taxon>
        <taxon>Streptophyta</taxon>
        <taxon>Embryophyta</taxon>
        <taxon>Tracheophyta</taxon>
        <taxon>Spermatophyta</taxon>
        <taxon>Magnoliopsida</taxon>
        <taxon>Liliopsida</taxon>
        <taxon>Araceae</taxon>
        <taxon>Lemnoideae</taxon>
        <taxon>Spirodela</taxon>
    </lineage>
</organism>
<dbReference type="GO" id="GO:0005783">
    <property type="term" value="C:endoplasmic reticulum"/>
    <property type="evidence" value="ECO:0007669"/>
    <property type="project" value="TreeGrafter"/>
</dbReference>
<feature type="region of interest" description="Disordered" evidence="7">
    <location>
        <begin position="1"/>
        <end position="28"/>
    </location>
</feature>
<evidence type="ECO:0000313" key="11">
    <source>
        <dbReference type="Proteomes" id="UP000663760"/>
    </source>
</evidence>
<evidence type="ECO:0000256" key="2">
    <source>
        <dbReference type="ARBA" id="ARBA00022553"/>
    </source>
</evidence>
<evidence type="ECO:0000256" key="6">
    <source>
        <dbReference type="ARBA" id="ARBA00023242"/>
    </source>
</evidence>
<protein>
    <recommendedName>
        <fullName evidence="9">Man1/Src1-like C-terminal domain-containing protein</fullName>
    </recommendedName>
</protein>
<dbReference type="PANTHER" id="PTHR47808">
    <property type="entry name" value="INNER NUCLEAR MEMBRANE PROTEIN HEH2-RELATED"/>
    <property type="match status" value="1"/>
</dbReference>
<keyword evidence="6" id="KW-0539">Nucleus</keyword>
<keyword evidence="11" id="KW-1185">Reference proteome</keyword>
<dbReference type="Proteomes" id="UP000663760">
    <property type="component" value="Chromosome 13"/>
</dbReference>
<dbReference type="GO" id="GO:0034399">
    <property type="term" value="C:nuclear periphery"/>
    <property type="evidence" value="ECO:0007669"/>
    <property type="project" value="TreeGrafter"/>
</dbReference>
<dbReference type="GO" id="GO:0003682">
    <property type="term" value="F:chromatin binding"/>
    <property type="evidence" value="ECO:0007669"/>
    <property type="project" value="InterPro"/>
</dbReference>
<dbReference type="Pfam" id="PF09402">
    <property type="entry name" value="MSC"/>
    <property type="match status" value="1"/>
</dbReference>
<dbReference type="OrthoDB" id="341403at2759"/>
<sequence>MSSVRKKNLKAGRDRRPSRPPLGFLDEPPPGLFPSRDEVFRVFMVVVLAASVAVACHFVAGFRRRQQRPFCDSGDDPQDFCEPCPDHGECIRGRWECLLGYKKKGRRCVEDGEINQKVERLTELIEDYTCGGYAQVLCYETGIIWFPEADILKMLDEHRLKDAGGLENDTWILLNQKAIKAAESSLEIRISFDGTKDVKCPDSLVELHKPYSCQIRQWIRKNALLLAPVSFLITGSIWLSLRIRRKKYISSRAEQLYEQVCEILRESALTAKSIHSGVEPWVGFSWLRDHLLLPRERKDPVLWKKVEELVLEDSRIDQYPKMIKGEQKVVLEWQVEGYLSSERTTKAAANRAKVPKVKDLHESALQEKQEPNLALSAS</sequence>
<dbReference type="SUPFAM" id="SSF57196">
    <property type="entry name" value="EGF/Laminin"/>
    <property type="match status" value="1"/>
</dbReference>
<feature type="transmembrane region" description="Helical" evidence="8">
    <location>
        <begin position="223"/>
        <end position="241"/>
    </location>
</feature>
<dbReference type="InterPro" id="IPR018996">
    <property type="entry name" value="Man1/Src1-like_C"/>
</dbReference>
<feature type="region of interest" description="Disordered" evidence="7">
    <location>
        <begin position="350"/>
        <end position="378"/>
    </location>
</feature>
<feature type="domain" description="Man1/Src1-like C-terminal" evidence="9">
    <location>
        <begin position="80"/>
        <end position="333"/>
    </location>
</feature>
<evidence type="ECO:0000256" key="3">
    <source>
        <dbReference type="ARBA" id="ARBA00022692"/>
    </source>
</evidence>
<dbReference type="EMBL" id="LR746276">
    <property type="protein sequence ID" value="CAA7406685.1"/>
    <property type="molecule type" value="Genomic_DNA"/>
</dbReference>
<evidence type="ECO:0000259" key="9">
    <source>
        <dbReference type="Pfam" id="PF09402"/>
    </source>
</evidence>
<feature type="compositionally biased region" description="Basic residues" evidence="7">
    <location>
        <begin position="1"/>
        <end position="10"/>
    </location>
</feature>
<dbReference type="Gene3D" id="1.10.10.1180">
    <property type="entry name" value="MAN1, winged-helix domain"/>
    <property type="match status" value="1"/>
</dbReference>
<gene>
    <name evidence="10" type="ORF">SI8410_13017363</name>
</gene>
<feature type="compositionally biased region" description="Basic and acidic residues" evidence="7">
    <location>
        <begin position="356"/>
        <end position="370"/>
    </location>
</feature>
<dbReference type="GO" id="GO:0005637">
    <property type="term" value="C:nuclear inner membrane"/>
    <property type="evidence" value="ECO:0007669"/>
    <property type="project" value="UniProtKB-SubCell"/>
</dbReference>
<keyword evidence="2" id="KW-0597">Phosphoprotein</keyword>